<feature type="domain" description="Disease resistance protein winged helix" evidence="8">
    <location>
        <begin position="373"/>
        <end position="441"/>
    </location>
</feature>
<dbReference type="FunFam" id="1.10.10.10:FF:000322">
    <property type="entry name" value="Probable disease resistance protein At1g63360"/>
    <property type="match status" value="1"/>
</dbReference>
<keyword evidence="5" id="KW-0175">Coiled coil</keyword>
<dbReference type="GO" id="GO:0005524">
    <property type="term" value="F:ATP binding"/>
    <property type="evidence" value="ECO:0007669"/>
    <property type="project" value="UniProtKB-KW"/>
</dbReference>
<dbReference type="Gene3D" id="1.10.8.430">
    <property type="entry name" value="Helical domain of apoptotic protease-activating factors"/>
    <property type="match status" value="1"/>
</dbReference>
<protein>
    <submittedName>
        <fullName evidence="10">Uncharacterized protein</fullName>
    </submittedName>
</protein>
<dbReference type="Pfam" id="PF23598">
    <property type="entry name" value="LRR_14"/>
    <property type="match status" value="1"/>
</dbReference>
<comment type="similarity">
    <text evidence="1">Belongs to the disease resistance NB-LRR family.</text>
</comment>
<feature type="domain" description="RNase H type-1" evidence="7">
    <location>
        <begin position="957"/>
        <end position="1078"/>
    </location>
</feature>
<dbReference type="InterPro" id="IPR032675">
    <property type="entry name" value="LRR_dom_sf"/>
</dbReference>
<dbReference type="InterPro" id="IPR012337">
    <property type="entry name" value="RNaseH-like_sf"/>
</dbReference>
<keyword evidence="11" id="KW-1185">Reference proteome</keyword>
<dbReference type="InterPro" id="IPR058922">
    <property type="entry name" value="WHD_DRP"/>
</dbReference>
<dbReference type="GO" id="GO:0003676">
    <property type="term" value="F:nucleic acid binding"/>
    <property type="evidence" value="ECO:0007669"/>
    <property type="project" value="InterPro"/>
</dbReference>
<sequence>MDRLKHQKNDVKAKLDMAEVQQMKPKEEVLFWIQSIETMEGQVNEMIEECNQQISNRCLCGCCPKNCWSNYKVGKRVAGKLTAAEGLRSTGNFSDVAVKLPPPDVEAMPSRLTVGMDLIFENVWKCIREEDQVRMMGLYGMGGVGKTTIMKKINNKMLSQKSPDFDVVIWIVVSKETSTRSVQKDIADRLGLLIPEDGSDHYRASIIFKNLMNKKFVLMLDDIWDRVDFEAVGIPFPNSENKSKVIFTTRSEALCGRMEAHKKIKVDCLDWDDAWDLFQMMVGEEAFKSHPQIPKLAEVVARECAGLPLALIAIGRTMASKKTPHEWNHAITVLRKAASEFSGMGDEVLPLLKFSYDSLPNHRIQSCFLYCSLYPEDYNIEKEELIEHWVGEGFITEFDDMNEARYQGHDIIGTLKLACLLESGNNEDLEVKMHDVIRDLALWIASEYGRKMDKFLVQASVGLNEAPDVEKWKKTERISLMHNKIRKLTESPMCPKLLTLLLNGNQDLVGISDGFFKSMTRLRVLDLSWTKIREFPMEIVKLIELQDLNLSFTQIETVPEELNTLVKLKYLNLRCIDNLTAIPLKVISRLPRLQVLNLYNVTFVNRKEGWEGFWGGASLGELECLKHLEVLGITIRTVLDLLWFLNSHKLSRCANNLCIEEGQGSTAFPLLSSSSSTTLGNMKCLSDLCFSRGLDCEELTVSWTVAGEGKNGFFSSEKLILINMPNLKTVRVVSYQSSEFQNLSSIQIVKCDALKDITWLLAARSLQTLSLILCKGIEDVICGGGKVVKEESITFSKLKEIELQELPRLKSIYWHALPFPSLERIEIRGCPKLKKLPLDSNSTKKILKKLPLDSNSTKTILKKLPLDSNNPKRSLKWFRGEKQWWDELEWEDESAKNDCVFNGVSPDPNKTCSRTDNLASELLSIPKLRSNWLQLVQDRQSNSIGRPLECEWTRIQVDGAALPSRSASVVGMVALDSEGHLLCGLIKPLFGGSARTVEADAIWFGMTVVVEKQWKFVRIKSDAKEVVEYLNEMTRIFHGGIQTILEDILTLKDQCQEVSFHFISCSDNWEAHHLAQRALRISIDQSTRCRLYDFDSQALGDNITPSVVDVILLINPNTSSTKKKSPIIINLLH</sequence>
<dbReference type="Pfam" id="PF23559">
    <property type="entry name" value="WHD_DRP"/>
    <property type="match status" value="1"/>
</dbReference>
<dbReference type="SUPFAM" id="SSF52540">
    <property type="entry name" value="P-loop containing nucleoside triphosphate hydrolases"/>
    <property type="match status" value="1"/>
</dbReference>
<evidence type="ECO:0000259" key="9">
    <source>
        <dbReference type="Pfam" id="PF23598"/>
    </source>
</evidence>
<dbReference type="Gene3D" id="3.40.50.300">
    <property type="entry name" value="P-loop containing nucleotide triphosphate hydrolases"/>
    <property type="match status" value="1"/>
</dbReference>
<gene>
    <name evidence="10" type="ORF">HHK36_022222</name>
</gene>
<dbReference type="Pfam" id="PF13456">
    <property type="entry name" value="RVT_3"/>
    <property type="match status" value="1"/>
</dbReference>
<dbReference type="GO" id="GO:0043531">
    <property type="term" value="F:ADP binding"/>
    <property type="evidence" value="ECO:0007669"/>
    <property type="project" value="InterPro"/>
</dbReference>
<evidence type="ECO:0000256" key="3">
    <source>
        <dbReference type="ARBA" id="ARBA00022821"/>
    </source>
</evidence>
<evidence type="ECO:0000256" key="5">
    <source>
        <dbReference type="SAM" id="Coils"/>
    </source>
</evidence>
<dbReference type="Gene3D" id="1.10.10.10">
    <property type="entry name" value="Winged helix-like DNA-binding domain superfamily/Winged helix DNA-binding domain"/>
    <property type="match status" value="1"/>
</dbReference>
<dbReference type="Pfam" id="PF00931">
    <property type="entry name" value="NB-ARC"/>
    <property type="match status" value="1"/>
</dbReference>
<evidence type="ECO:0000259" key="7">
    <source>
        <dbReference type="Pfam" id="PF13456"/>
    </source>
</evidence>
<feature type="domain" description="NB-ARC" evidence="6">
    <location>
        <begin position="121"/>
        <end position="285"/>
    </location>
</feature>
<dbReference type="AlphaFoldDB" id="A0A834YU46"/>
<keyword evidence="2" id="KW-0677">Repeat</keyword>
<dbReference type="InterPro" id="IPR036388">
    <property type="entry name" value="WH-like_DNA-bd_sf"/>
</dbReference>
<dbReference type="FunFam" id="3.40.50.300:FF:001091">
    <property type="entry name" value="Probable disease resistance protein At1g61300"/>
    <property type="match status" value="1"/>
</dbReference>
<dbReference type="OMA" id="WSEETNI"/>
<dbReference type="InterPro" id="IPR042197">
    <property type="entry name" value="Apaf_helical"/>
</dbReference>
<keyword evidence="4" id="KW-0547">Nucleotide-binding</keyword>
<dbReference type="InterPro" id="IPR002156">
    <property type="entry name" value="RNaseH_domain"/>
</dbReference>
<dbReference type="InterPro" id="IPR027417">
    <property type="entry name" value="P-loop_NTPase"/>
</dbReference>
<evidence type="ECO:0000256" key="4">
    <source>
        <dbReference type="ARBA" id="ARBA00022840"/>
    </source>
</evidence>
<dbReference type="EMBL" id="JABCRI010000016">
    <property type="protein sequence ID" value="KAF8391882.1"/>
    <property type="molecule type" value="Genomic_DNA"/>
</dbReference>
<dbReference type="InterPro" id="IPR055414">
    <property type="entry name" value="LRR_R13L4/SHOC2-like"/>
</dbReference>
<dbReference type="SUPFAM" id="SSF53098">
    <property type="entry name" value="Ribonuclease H-like"/>
    <property type="match status" value="1"/>
</dbReference>
<dbReference type="Gene3D" id="3.30.420.10">
    <property type="entry name" value="Ribonuclease H-like superfamily/Ribonuclease H"/>
    <property type="match status" value="1"/>
</dbReference>
<dbReference type="InterPro" id="IPR036397">
    <property type="entry name" value="RNaseH_sf"/>
</dbReference>
<feature type="coiled-coil region" evidence="5">
    <location>
        <begin position="1"/>
        <end position="56"/>
    </location>
</feature>
<dbReference type="Gene3D" id="3.80.10.10">
    <property type="entry name" value="Ribonuclease Inhibitor"/>
    <property type="match status" value="1"/>
</dbReference>
<dbReference type="InterPro" id="IPR002182">
    <property type="entry name" value="NB-ARC"/>
</dbReference>
<accession>A0A834YU46</accession>
<dbReference type="GO" id="GO:0004523">
    <property type="term" value="F:RNA-DNA hybrid ribonuclease activity"/>
    <property type="evidence" value="ECO:0007669"/>
    <property type="project" value="InterPro"/>
</dbReference>
<comment type="caution">
    <text evidence="10">The sequence shown here is derived from an EMBL/GenBank/DDBJ whole genome shotgun (WGS) entry which is preliminary data.</text>
</comment>
<keyword evidence="4" id="KW-0067">ATP-binding</keyword>
<organism evidence="10 11">
    <name type="scientific">Tetracentron sinense</name>
    <name type="common">Spur-leaf</name>
    <dbReference type="NCBI Taxonomy" id="13715"/>
    <lineage>
        <taxon>Eukaryota</taxon>
        <taxon>Viridiplantae</taxon>
        <taxon>Streptophyta</taxon>
        <taxon>Embryophyta</taxon>
        <taxon>Tracheophyta</taxon>
        <taxon>Spermatophyta</taxon>
        <taxon>Magnoliopsida</taxon>
        <taxon>Trochodendrales</taxon>
        <taxon>Trochodendraceae</taxon>
        <taxon>Tetracentron</taxon>
    </lineage>
</organism>
<evidence type="ECO:0000259" key="6">
    <source>
        <dbReference type="Pfam" id="PF00931"/>
    </source>
</evidence>
<dbReference type="OrthoDB" id="1926275at2759"/>
<evidence type="ECO:0000313" key="11">
    <source>
        <dbReference type="Proteomes" id="UP000655225"/>
    </source>
</evidence>
<evidence type="ECO:0000256" key="1">
    <source>
        <dbReference type="ARBA" id="ARBA00008894"/>
    </source>
</evidence>
<dbReference type="InterPro" id="IPR050905">
    <property type="entry name" value="Plant_NBS-LRR"/>
</dbReference>
<keyword evidence="3" id="KW-0611">Plant defense</keyword>
<dbReference type="PRINTS" id="PR00364">
    <property type="entry name" value="DISEASERSIST"/>
</dbReference>
<dbReference type="SUPFAM" id="SSF52058">
    <property type="entry name" value="L domain-like"/>
    <property type="match status" value="1"/>
</dbReference>
<dbReference type="PANTHER" id="PTHR33463">
    <property type="entry name" value="NB-ARC DOMAIN-CONTAINING PROTEIN-RELATED"/>
    <property type="match status" value="1"/>
</dbReference>
<dbReference type="Proteomes" id="UP000655225">
    <property type="component" value="Unassembled WGS sequence"/>
</dbReference>
<feature type="domain" description="Disease resistance R13L4/SHOC-2-like LRR" evidence="9">
    <location>
        <begin position="482"/>
        <end position="828"/>
    </location>
</feature>
<dbReference type="GO" id="GO:0006952">
    <property type="term" value="P:defense response"/>
    <property type="evidence" value="ECO:0007669"/>
    <property type="project" value="UniProtKB-KW"/>
</dbReference>
<name>A0A834YU46_TETSI</name>
<dbReference type="PANTHER" id="PTHR33463:SF220">
    <property type="entry name" value="NB-ARC DOMAIN-CONTAINING PROTEIN"/>
    <property type="match status" value="1"/>
</dbReference>
<evidence type="ECO:0000256" key="2">
    <source>
        <dbReference type="ARBA" id="ARBA00022737"/>
    </source>
</evidence>
<evidence type="ECO:0000259" key="8">
    <source>
        <dbReference type="Pfam" id="PF23559"/>
    </source>
</evidence>
<evidence type="ECO:0000313" key="10">
    <source>
        <dbReference type="EMBL" id="KAF8391882.1"/>
    </source>
</evidence>
<proteinExistence type="inferred from homology"/>
<reference evidence="10 11" key="1">
    <citation type="submission" date="2020-04" db="EMBL/GenBank/DDBJ databases">
        <title>Plant Genome Project.</title>
        <authorList>
            <person name="Zhang R.-G."/>
        </authorList>
    </citation>
    <scope>NUCLEOTIDE SEQUENCE [LARGE SCALE GENOMIC DNA]</scope>
    <source>
        <strain evidence="10">YNK0</strain>
        <tissue evidence="10">Leaf</tissue>
    </source>
</reference>
<dbReference type="FunFam" id="1.10.8.430:FF:000003">
    <property type="entry name" value="Probable disease resistance protein At5g66910"/>
    <property type="match status" value="1"/>
</dbReference>